<feature type="domain" description="C2H2-type" evidence="11">
    <location>
        <begin position="42"/>
        <end position="69"/>
    </location>
</feature>
<accession>A0A4W3HJI1</accession>
<comment type="similarity">
    <text evidence="2">Belongs to the krueppel C2H2-type zinc-finger protein family.</text>
</comment>
<dbReference type="FunFam" id="3.30.160.60:FF:000744">
    <property type="entry name" value="zinc finger E-box-binding homeobox 1"/>
    <property type="match status" value="1"/>
</dbReference>
<dbReference type="InterPro" id="IPR050717">
    <property type="entry name" value="C2H2-ZF_Transcription_Reg"/>
</dbReference>
<dbReference type="PANTHER" id="PTHR14196:SF12">
    <property type="entry name" value="ZINC FINGER PROTEIN 208-LIKE"/>
    <property type="match status" value="1"/>
</dbReference>
<dbReference type="GO" id="GO:0008270">
    <property type="term" value="F:zinc ion binding"/>
    <property type="evidence" value="ECO:0007669"/>
    <property type="project" value="UniProtKB-KW"/>
</dbReference>
<dbReference type="Proteomes" id="UP000314986">
    <property type="component" value="Unassembled WGS sequence"/>
</dbReference>
<keyword evidence="9" id="KW-0539">Nucleus</keyword>
<dbReference type="Gene3D" id="3.30.160.60">
    <property type="entry name" value="Classic Zinc Finger"/>
    <property type="match status" value="3"/>
</dbReference>
<evidence type="ECO:0000313" key="12">
    <source>
        <dbReference type="Ensembl" id="ENSCMIP00000017223.1"/>
    </source>
</evidence>
<dbReference type="InterPro" id="IPR036236">
    <property type="entry name" value="Znf_C2H2_sf"/>
</dbReference>
<dbReference type="AlphaFoldDB" id="A0A4W3HJI1"/>
<keyword evidence="5 10" id="KW-0863">Zinc-finger</keyword>
<evidence type="ECO:0000256" key="2">
    <source>
        <dbReference type="ARBA" id="ARBA00006991"/>
    </source>
</evidence>
<keyword evidence="7" id="KW-0805">Transcription regulation</keyword>
<dbReference type="InterPro" id="IPR013087">
    <property type="entry name" value="Znf_C2H2_type"/>
</dbReference>
<organism evidence="12 13">
    <name type="scientific">Callorhinchus milii</name>
    <name type="common">Ghost shark</name>
    <dbReference type="NCBI Taxonomy" id="7868"/>
    <lineage>
        <taxon>Eukaryota</taxon>
        <taxon>Metazoa</taxon>
        <taxon>Chordata</taxon>
        <taxon>Craniata</taxon>
        <taxon>Vertebrata</taxon>
        <taxon>Chondrichthyes</taxon>
        <taxon>Holocephali</taxon>
        <taxon>Chimaeriformes</taxon>
        <taxon>Callorhinchidae</taxon>
        <taxon>Callorhinchus</taxon>
    </lineage>
</organism>
<dbReference type="Ensembl" id="ENSCMIT00000017561.1">
    <property type="protein sequence ID" value="ENSCMIP00000017223.1"/>
    <property type="gene ID" value="ENSCMIG00000008222.1"/>
</dbReference>
<reference evidence="13" key="2">
    <citation type="journal article" date="2007" name="PLoS Biol.">
        <title>Survey sequencing and comparative analysis of the elephant shark (Callorhinchus milii) genome.</title>
        <authorList>
            <person name="Venkatesh B."/>
            <person name="Kirkness E.F."/>
            <person name="Loh Y.H."/>
            <person name="Halpern A.L."/>
            <person name="Lee A.P."/>
            <person name="Johnson J."/>
            <person name="Dandona N."/>
            <person name="Viswanathan L.D."/>
            <person name="Tay A."/>
            <person name="Venter J.C."/>
            <person name="Strausberg R.L."/>
            <person name="Brenner S."/>
        </authorList>
    </citation>
    <scope>NUCLEOTIDE SEQUENCE [LARGE SCALE GENOMIC DNA]</scope>
</reference>
<protein>
    <recommendedName>
        <fullName evidence="11">C2H2-type domain-containing protein</fullName>
    </recommendedName>
</protein>
<dbReference type="Pfam" id="PF00096">
    <property type="entry name" value="zf-C2H2"/>
    <property type="match status" value="2"/>
</dbReference>
<evidence type="ECO:0000256" key="8">
    <source>
        <dbReference type="ARBA" id="ARBA00023163"/>
    </source>
</evidence>
<proteinExistence type="inferred from homology"/>
<comment type="subcellular location">
    <subcellularLocation>
        <location evidence="1">Nucleus</location>
    </subcellularLocation>
</comment>
<dbReference type="FunFam" id="3.30.160.60:FF:000446">
    <property type="entry name" value="Zinc finger protein"/>
    <property type="match status" value="1"/>
</dbReference>
<dbReference type="SMART" id="SM00355">
    <property type="entry name" value="ZnF_C2H2"/>
    <property type="match status" value="2"/>
</dbReference>
<dbReference type="GO" id="GO:0000981">
    <property type="term" value="F:DNA-binding transcription factor activity, RNA polymerase II-specific"/>
    <property type="evidence" value="ECO:0007669"/>
    <property type="project" value="TreeGrafter"/>
</dbReference>
<reference evidence="13" key="3">
    <citation type="journal article" date="2014" name="Nature">
        <title>Elephant shark genome provides unique insights into gnathostome evolution.</title>
        <authorList>
            <consortium name="International Elephant Shark Genome Sequencing Consortium"/>
            <person name="Venkatesh B."/>
            <person name="Lee A.P."/>
            <person name="Ravi V."/>
            <person name="Maurya A.K."/>
            <person name="Lian M.M."/>
            <person name="Swann J.B."/>
            <person name="Ohta Y."/>
            <person name="Flajnik M.F."/>
            <person name="Sutoh Y."/>
            <person name="Kasahara M."/>
            <person name="Hoon S."/>
            <person name="Gangu V."/>
            <person name="Roy S.W."/>
            <person name="Irimia M."/>
            <person name="Korzh V."/>
            <person name="Kondrychyn I."/>
            <person name="Lim Z.W."/>
            <person name="Tay B.H."/>
            <person name="Tohari S."/>
            <person name="Kong K.W."/>
            <person name="Ho S."/>
            <person name="Lorente-Galdos B."/>
            <person name="Quilez J."/>
            <person name="Marques-Bonet T."/>
            <person name="Raney B.J."/>
            <person name="Ingham P.W."/>
            <person name="Tay A."/>
            <person name="Hillier L.W."/>
            <person name="Minx P."/>
            <person name="Boehm T."/>
            <person name="Wilson R.K."/>
            <person name="Brenner S."/>
            <person name="Warren W.C."/>
        </authorList>
    </citation>
    <scope>NUCLEOTIDE SEQUENCE [LARGE SCALE GENOMIC DNA]</scope>
</reference>
<dbReference type="GO" id="GO:0005634">
    <property type="term" value="C:nucleus"/>
    <property type="evidence" value="ECO:0007669"/>
    <property type="project" value="UniProtKB-SubCell"/>
</dbReference>
<dbReference type="GeneTree" id="ENSGT00940000157046"/>
<dbReference type="GO" id="GO:0000977">
    <property type="term" value="F:RNA polymerase II transcription regulatory region sequence-specific DNA binding"/>
    <property type="evidence" value="ECO:0007669"/>
    <property type="project" value="TreeGrafter"/>
</dbReference>
<evidence type="ECO:0000256" key="9">
    <source>
        <dbReference type="ARBA" id="ARBA00023242"/>
    </source>
</evidence>
<evidence type="ECO:0000313" key="13">
    <source>
        <dbReference type="Proteomes" id="UP000314986"/>
    </source>
</evidence>
<evidence type="ECO:0000256" key="3">
    <source>
        <dbReference type="ARBA" id="ARBA00022723"/>
    </source>
</evidence>
<reference evidence="13" key="1">
    <citation type="journal article" date="2006" name="Science">
        <title>Ancient noncoding elements conserved in the human genome.</title>
        <authorList>
            <person name="Venkatesh B."/>
            <person name="Kirkness E.F."/>
            <person name="Loh Y.H."/>
            <person name="Halpern A.L."/>
            <person name="Lee A.P."/>
            <person name="Johnson J."/>
            <person name="Dandona N."/>
            <person name="Viswanathan L.D."/>
            <person name="Tay A."/>
            <person name="Venter J.C."/>
            <person name="Strausberg R.L."/>
            <person name="Brenner S."/>
        </authorList>
    </citation>
    <scope>NUCLEOTIDE SEQUENCE [LARGE SCALE GENOMIC DNA]</scope>
</reference>
<evidence type="ECO:0000259" key="11">
    <source>
        <dbReference type="PROSITE" id="PS50157"/>
    </source>
</evidence>
<sequence>MSLPAFVHAGDKPYECGACTKRFGKSGDLARHRLTHSGEKPFSCEACAKRFGKSSDLLRHQRTHSGERPGERPYQCDVCQKRFGAAGALSKSFPCDVCCSLDEMLDITPCPCPIQARC</sequence>
<keyword evidence="8" id="KW-0804">Transcription</keyword>
<evidence type="ECO:0000256" key="6">
    <source>
        <dbReference type="ARBA" id="ARBA00022833"/>
    </source>
</evidence>
<dbReference type="PANTHER" id="PTHR14196">
    <property type="entry name" value="ODD-SKIPPED - RELATED"/>
    <property type="match status" value="1"/>
</dbReference>
<keyword evidence="13" id="KW-1185">Reference proteome</keyword>
<evidence type="ECO:0000256" key="1">
    <source>
        <dbReference type="ARBA" id="ARBA00004123"/>
    </source>
</evidence>
<dbReference type="FunFam" id="3.30.160.60:FF:000933">
    <property type="entry name" value="zinc finger protein 771"/>
    <property type="match status" value="1"/>
</dbReference>
<keyword evidence="3" id="KW-0479">Metal-binding</keyword>
<evidence type="ECO:0000256" key="4">
    <source>
        <dbReference type="ARBA" id="ARBA00022737"/>
    </source>
</evidence>
<feature type="domain" description="C2H2-type" evidence="11">
    <location>
        <begin position="14"/>
        <end position="41"/>
    </location>
</feature>
<name>A0A4W3HJI1_CALMI</name>
<keyword evidence="6" id="KW-0862">Zinc</keyword>
<evidence type="ECO:0000256" key="5">
    <source>
        <dbReference type="ARBA" id="ARBA00022771"/>
    </source>
</evidence>
<dbReference type="SUPFAM" id="SSF57667">
    <property type="entry name" value="beta-beta-alpha zinc fingers"/>
    <property type="match status" value="1"/>
</dbReference>
<evidence type="ECO:0000256" key="7">
    <source>
        <dbReference type="ARBA" id="ARBA00023015"/>
    </source>
</evidence>
<dbReference type="PROSITE" id="PS00028">
    <property type="entry name" value="ZINC_FINGER_C2H2_1"/>
    <property type="match status" value="2"/>
</dbReference>
<reference evidence="12" key="4">
    <citation type="submission" date="2025-08" db="UniProtKB">
        <authorList>
            <consortium name="Ensembl"/>
        </authorList>
    </citation>
    <scope>IDENTIFICATION</scope>
</reference>
<evidence type="ECO:0000256" key="10">
    <source>
        <dbReference type="PROSITE-ProRule" id="PRU00042"/>
    </source>
</evidence>
<dbReference type="PROSITE" id="PS50157">
    <property type="entry name" value="ZINC_FINGER_C2H2_2"/>
    <property type="match status" value="2"/>
</dbReference>
<reference evidence="12" key="5">
    <citation type="submission" date="2025-09" db="UniProtKB">
        <authorList>
            <consortium name="Ensembl"/>
        </authorList>
    </citation>
    <scope>IDENTIFICATION</scope>
</reference>
<keyword evidence="4" id="KW-0677">Repeat</keyword>